<accession>A0A7R6SVN9</accession>
<evidence type="ECO:0000256" key="7">
    <source>
        <dbReference type="ARBA" id="ARBA00048692"/>
    </source>
</evidence>
<evidence type="ECO:0000313" key="11">
    <source>
        <dbReference type="EMBL" id="BBB29774.1"/>
    </source>
</evidence>
<comment type="pathway">
    <text evidence="1 8">Cofactor biosynthesis; adenosylcobalamin biosynthesis; adenosylcobalamin from cob(II)yrinate a,c-diamide: step 2/7.</text>
</comment>
<dbReference type="UniPathway" id="UPA00148">
    <property type="reaction ID" value="UER00233"/>
</dbReference>
<feature type="region of interest" description="Disordered" evidence="9">
    <location>
        <begin position="1"/>
        <end position="20"/>
    </location>
</feature>
<keyword evidence="8" id="KW-0547">Nucleotide-binding</keyword>
<protein>
    <recommendedName>
        <fullName evidence="3 8">Corrinoid adenosyltransferase</fullName>
        <ecNumber evidence="3 8">2.5.1.17</ecNumber>
    </recommendedName>
    <alternativeName>
        <fullName evidence="8">Cob(II)alamin adenosyltransferase</fullName>
    </alternativeName>
    <alternativeName>
        <fullName evidence="8">Cob(II)yrinic acid a,c-diamide adenosyltransferase</fullName>
    </alternativeName>
</protein>
<evidence type="ECO:0000313" key="12">
    <source>
        <dbReference type="Proteomes" id="UP000595332"/>
    </source>
</evidence>
<reference evidence="11 12" key="1">
    <citation type="journal article" date="2008" name="Int. J. Syst. Evol. Microbiol.">
        <title>Neptunomonas japonica sp. nov., an Osedax japonicus symbiont-like bacterium isolated from sediment adjacent to sperm whale carcasses off Kagoshima, Japan.</title>
        <authorList>
            <person name="Miyazaki M."/>
            <person name="Nogi Y."/>
            <person name="Fujiwara Y."/>
            <person name="Kawato M."/>
            <person name="Kubokawa K."/>
            <person name="Horikoshi K."/>
        </authorList>
    </citation>
    <scope>NUCLEOTIDE SEQUENCE [LARGE SCALE GENOMIC DNA]</scope>
    <source>
        <strain evidence="11 12">JAMM 1380</strain>
    </source>
</reference>
<dbReference type="KEGG" id="njp:NEJAP_1824"/>
<dbReference type="RefSeq" id="WP_201350368.1">
    <property type="nucleotide sequence ID" value="NZ_AP014546.1"/>
</dbReference>
<dbReference type="CDD" id="cd00561">
    <property type="entry name" value="CobA_ACA"/>
    <property type="match status" value="1"/>
</dbReference>
<comment type="similarity">
    <text evidence="2 8">Belongs to the Cob(I)alamin adenosyltransferase family.</text>
</comment>
<dbReference type="GO" id="GO:0006779">
    <property type="term" value="P:porphyrin-containing compound biosynthetic process"/>
    <property type="evidence" value="ECO:0007669"/>
    <property type="project" value="UniProtKB-UniRule"/>
</dbReference>
<comment type="catalytic activity">
    <reaction evidence="6 8">
        <text>2 cob(II)yrinate a,c diamide + reduced [electron-transfer flavoprotein] + 2 ATP = 2 adenosylcob(III)yrinate a,c-diamide + 2 triphosphate + oxidized [electron-transfer flavoprotein] + 3 H(+)</text>
        <dbReference type="Rhea" id="RHEA:11528"/>
        <dbReference type="Rhea" id="RHEA-COMP:10685"/>
        <dbReference type="Rhea" id="RHEA-COMP:10686"/>
        <dbReference type="ChEBI" id="CHEBI:15378"/>
        <dbReference type="ChEBI" id="CHEBI:18036"/>
        <dbReference type="ChEBI" id="CHEBI:30616"/>
        <dbReference type="ChEBI" id="CHEBI:57692"/>
        <dbReference type="ChEBI" id="CHEBI:58307"/>
        <dbReference type="ChEBI" id="CHEBI:58503"/>
        <dbReference type="ChEBI" id="CHEBI:58537"/>
        <dbReference type="EC" id="2.5.1.17"/>
    </reaction>
</comment>
<keyword evidence="8" id="KW-0963">Cytoplasm</keyword>
<dbReference type="NCBIfam" id="TIGR00708">
    <property type="entry name" value="cobA"/>
    <property type="match status" value="1"/>
</dbReference>
<dbReference type="GO" id="GO:0008817">
    <property type="term" value="F:corrinoid adenosyltransferase activity"/>
    <property type="evidence" value="ECO:0007669"/>
    <property type="project" value="UniProtKB-UniRule"/>
</dbReference>
<dbReference type="PANTHER" id="PTHR46638">
    <property type="entry name" value="CORRINOID ADENOSYLTRANSFERASE"/>
    <property type="match status" value="1"/>
</dbReference>
<dbReference type="GO" id="GO:0005737">
    <property type="term" value="C:cytoplasm"/>
    <property type="evidence" value="ECO:0007669"/>
    <property type="project" value="UniProtKB-SubCell"/>
</dbReference>
<dbReference type="NCBIfam" id="NF004637">
    <property type="entry name" value="PRK05986.1"/>
    <property type="match status" value="1"/>
</dbReference>
<evidence type="ECO:0000256" key="1">
    <source>
        <dbReference type="ARBA" id="ARBA00005121"/>
    </source>
</evidence>
<feature type="domain" description="Cob(I)alamin adenosyltransferase N-terminal" evidence="10">
    <location>
        <begin position="15"/>
        <end position="37"/>
    </location>
</feature>
<dbReference type="Proteomes" id="UP000595332">
    <property type="component" value="Chromosome"/>
</dbReference>
<evidence type="ECO:0000256" key="4">
    <source>
        <dbReference type="ARBA" id="ARBA00023244"/>
    </source>
</evidence>
<proteinExistence type="inferred from homology"/>
<comment type="subcellular location">
    <subcellularLocation>
        <location evidence="8">Cytoplasm</location>
    </subcellularLocation>
</comment>
<evidence type="ECO:0000256" key="6">
    <source>
        <dbReference type="ARBA" id="ARBA00048555"/>
    </source>
</evidence>
<organism evidence="11 12">
    <name type="scientific">Neptunomonas japonica JAMM 1380</name>
    <dbReference type="NCBI Taxonomy" id="1441457"/>
    <lineage>
        <taxon>Bacteria</taxon>
        <taxon>Pseudomonadati</taxon>
        <taxon>Pseudomonadota</taxon>
        <taxon>Gammaproteobacteria</taxon>
        <taxon>Oceanospirillales</taxon>
        <taxon>Oceanospirillaceae</taxon>
        <taxon>Neptunomonas</taxon>
    </lineage>
</organism>
<keyword evidence="8" id="KW-0067">ATP-binding</keyword>
<evidence type="ECO:0000256" key="9">
    <source>
        <dbReference type="SAM" id="MobiDB-lite"/>
    </source>
</evidence>
<evidence type="ECO:0000256" key="3">
    <source>
        <dbReference type="ARBA" id="ARBA00012454"/>
    </source>
</evidence>
<gene>
    <name evidence="11" type="primary">cobO</name>
    <name evidence="11" type="ORF">NEJAP_1824</name>
</gene>
<evidence type="ECO:0000256" key="2">
    <source>
        <dbReference type="ARBA" id="ARBA00007487"/>
    </source>
</evidence>
<dbReference type="InterPro" id="IPR025826">
    <property type="entry name" value="Co_AT_N_dom"/>
</dbReference>
<keyword evidence="8" id="KW-0169">Cobalamin biosynthesis</keyword>
<keyword evidence="8 11" id="KW-0808">Transferase</keyword>
<keyword evidence="12" id="KW-1185">Reference proteome</keyword>
<keyword evidence="4 8" id="KW-0627">Porphyrin biosynthesis</keyword>
<dbReference type="SUPFAM" id="SSF52540">
    <property type="entry name" value="P-loop containing nucleoside triphosphate hydrolases"/>
    <property type="match status" value="1"/>
</dbReference>
<dbReference type="Gene3D" id="3.40.50.300">
    <property type="entry name" value="P-loop containing nucleotide triphosphate hydrolases"/>
    <property type="match status" value="1"/>
</dbReference>
<evidence type="ECO:0000256" key="5">
    <source>
        <dbReference type="ARBA" id="ARBA00024929"/>
    </source>
</evidence>
<dbReference type="InterPro" id="IPR003724">
    <property type="entry name" value="CblAdoTrfase_CobA"/>
</dbReference>
<dbReference type="GO" id="GO:0009236">
    <property type="term" value="P:cobalamin biosynthetic process"/>
    <property type="evidence" value="ECO:0007669"/>
    <property type="project" value="UniProtKB-UniRule"/>
</dbReference>
<dbReference type="AlphaFoldDB" id="A0A7R6SVN9"/>
<name>A0A7R6SVN9_9GAMM</name>
<dbReference type="EC" id="2.5.1.17" evidence="3 8"/>
<dbReference type="EMBL" id="AP014546">
    <property type="protein sequence ID" value="BBB29774.1"/>
    <property type="molecule type" value="Genomic_DNA"/>
</dbReference>
<dbReference type="PANTHER" id="PTHR46638:SF1">
    <property type="entry name" value="CORRINOID ADENOSYLTRANSFERASE"/>
    <property type="match status" value="1"/>
</dbReference>
<dbReference type="PIRSF" id="PIRSF015617">
    <property type="entry name" value="Adensltrnsf_CobA"/>
    <property type="match status" value="1"/>
</dbReference>
<dbReference type="InterPro" id="IPR027417">
    <property type="entry name" value="P-loop_NTPase"/>
</dbReference>
<evidence type="ECO:0000259" key="10">
    <source>
        <dbReference type="Pfam" id="PF12557"/>
    </source>
</evidence>
<dbReference type="Pfam" id="PF12557">
    <property type="entry name" value="Co_AT_N"/>
    <property type="match status" value="1"/>
</dbReference>
<comment type="function">
    <text evidence="5 8">Required for both de novo synthesis of the corrin ring for the assimilation of exogenous corrinoids. Participates in the adenosylation of a variety of incomplete and complete corrinoids.</text>
</comment>
<evidence type="ECO:0000256" key="8">
    <source>
        <dbReference type="PIRNR" id="PIRNR015617"/>
    </source>
</evidence>
<sequence>MSDKHLSDSSELTEEQQREERYLARMKRKKEIIDQSIARADQDRGVCLVHTGNGKGKSSSAFGMVARALGHDMQVGVVQFIKGAFSTGEEAFFRRFPEVQYYVMGEGFTWETQDKERDIAAATKAWKQSEKLLNDENITLVVLDELNIALKYKYVDLQQVIKAVESRPVNQHVVITGRGAPQALIDIADTVTEMQVVKHAYQAGIKAQKGVEL</sequence>
<dbReference type="GO" id="GO:0005524">
    <property type="term" value="F:ATP binding"/>
    <property type="evidence" value="ECO:0007669"/>
    <property type="project" value="UniProtKB-UniRule"/>
</dbReference>
<dbReference type="Pfam" id="PF02572">
    <property type="entry name" value="CobA_CobO_BtuR"/>
    <property type="match status" value="1"/>
</dbReference>
<comment type="catalytic activity">
    <reaction evidence="7 8">
        <text>2 cob(II)alamin + reduced [electron-transfer flavoprotein] + 2 ATP = 2 adenosylcob(III)alamin + 2 triphosphate + oxidized [electron-transfer flavoprotein] + 3 H(+)</text>
        <dbReference type="Rhea" id="RHEA:28671"/>
        <dbReference type="Rhea" id="RHEA-COMP:10685"/>
        <dbReference type="Rhea" id="RHEA-COMP:10686"/>
        <dbReference type="ChEBI" id="CHEBI:15378"/>
        <dbReference type="ChEBI" id="CHEBI:16304"/>
        <dbReference type="ChEBI" id="CHEBI:18036"/>
        <dbReference type="ChEBI" id="CHEBI:18408"/>
        <dbReference type="ChEBI" id="CHEBI:30616"/>
        <dbReference type="ChEBI" id="CHEBI:57692"/>
        <dbReference type="ChEBI" id="CHEBI:58307"/>
        <dbReference type="EC" id="2.5.1.17"/>
    </reaction>
</comment>